<organism evidence="2 3">
    <name type="scientific">Durusdinium trenchii</name>
    <dbReference type="NCBI Taxonomy" id="1381693"/>
    <lineage>
        <taxon>Eukaryota</taxon>
        <taxon>Sar</taxon>
        <taxon>Alveolata</taxon>
        <taxon>Dinophyceae</taxon>
        <taxon>Suessiales</taxon>
        <taxon>Symbiodiniaceae</taxon>
        <taxon>Durusdinium</taxon>
    </lineage>
</organism>
<feature type="region of interest" description="Disordered" evidence="1">
    <location>
        <begin position="85"/>
        <end position="118"/>
    </location>
</feature>
<gene>
    <name evidence="2" type="ORF">SCF082_LOCUS31168</name>
</gene>
<name>A0ABP0N3Z2_9DINO</name>
<dbReference type="EMBL" id="CAXAMM010026225">
    <property type="protein sequence ID" value="CAK9058497.1"/>
    <property type="molecule type" value="Genomic_DNA"/>
</dbReference>
<keyword evidence="3" id="KW-1185">Reference proteome</keyword>
<feature type="compositionally biased region" description="Basic and acidic residues" evidence="1">
    <location>
        <begin position="97"/>
        <end position="111"/>
    </location>
</feature>
<evidence type="ECO:0000256" key="1">
    <source>
        <dbReference type="SAM" id="MobiDB-lite"/>
    </source>
</evidence>
<feature type="region of interest" description="Disordered" evidence="1">
    <location>
        <begin position="1"/>
        <end position="20"/>
    </location>
</feature>
<protein>
    <submittedName>
        <fullName evidence="2">Uncharacterized protein</fullName>
    </submittedName>
</protein>
<proteinExistence type="predicted"/>
<evidence type="ECO:0000313" key="2">
    <source>
        <dbReference type="EMBL" id="CAK9058497.1"/>
    </source>
</evidence>
<feature type="compositionally biased region" description="Basic and acidic residues" evidence="1">
    <location>
        <begin position="47"/>
        <end position="58"/>
    </location>
</feature>
<sequence length="118" mass="12707">MAGLSGEGASTGRRKAWMRGTSLARMAASVRRTGWGRTGAAASHAPDASRSRPIPRAEARAALAEAEFRARSAEELCMQKQKEALGASERLQKARSKKEEVKAELNKKISEAPDQSDL</sequence>
<evidence type="ECO:0000313" key="3">
    <source>
        <dbReference type="Proteomes" id="UP001642464"/>
    </source>
</evidence>
<dbReference type="Proteomes" id="UP001642464">
    <property type="component" value="Unassembled WGS sequence"/>
</dbReference>
<accession>A0ABP0N3Z2</accession>
<reference evidence="2 3" key="1">
    <citation type="submission" date="2024-02" db="EMBL/GenBank/DDBJ databases">
        <authorList>
            <person name="Chen Y."/>
            <person name="Shah S."/>
            <person name="Dougan E. K."/>
            <person name="Thang M."/>
            <person name="Chan C."/>
        </authorList>
    </citation>
    <scope>NUCLEOTIDE SEQUENCE [LARGE SCALE GENOMIC DNA]</scope>
</reference>
<feature type="region of interest" description="Disordered" evidence="1">
    <location>
        <begin position="31"/>
        <end position="58"/>
    </location>
</feature>
<comment type="caution">
    <text evidence="2">The sequence shown here is derived from an EMBL/GenBank/DDBJ whole genome shotgun (WGS) entry which is preliminary data.</text>
</comment>